<feature type="transmembrane region" description="Helical" evidence="9">
    <location>
        <begin position="881"/>
        <end position="900"/>
    </location>
</feature>
<evidence type="ECO:0000256" key="7">
    <source>
        <dbReference type="ARBA" id="ARBA00022989"/>
    </source>
</evidence>
<dbReference type="FunFam" id="1.20.1640.10:FF:000001">
    <property type="entry name" value="Efflux pump membrane transporter"/>
    <property type="match status" value="1"/>
</dbReference>
<dbReference type="GO" id="GO:0042910">
    <property type="term" value="F:xenobiotic transmembrane transporter activity"/>
    <property type="evidence" value="ECO:0007669"/>
    <property type="project" value="TreeGrafter"/>
</dbReference>
<dbReference type="RefSeq" id="WP_015351056.1">
    <property type="nucleotide sequence ID" value="NC_020126.1"/>
</dbReference>
<comment type="subcellular location">
    <subcellularLocation>
        <location evidence="1">Cell inner membrane</location>
        <topology evidence="1">Multi-pass membrane protein</topology>
    </subcellularLocation>
</comment>
<dbReference type="PATRIC" id="fig|1278073.3.peg.5601"/>
<name>L7UFX8_MYXSD</name>
<dbReference type="SUPFAM" id="SSF82866">
    <property type="entry name" value="Multidrug efflux transporter AcrB transmembrane domain"/>
    <property type="match status" value="2"/>
</dbReference>
<feature type="transmembrane region" description="Helical" evidence="9">
    <location>
        <begin position="542"/>
        <end position="564"/>
    </location>
</feature>
<reference evidence="10 11" key="1">
    <citation type="journal article" date="2013" name="Genome Announc.">
        <title>Complete genome sequence of Myxococcus stipitatus strain DSM 14675, a fruiting myxobacterium.</title>
        <authorList>
            <person name="Huntley S."/>
            <person name="Kneip S."/>
            <person name="Treuner-Lange A."/>
            <person name="Sogaard-Andersen L."/>
        </authorList>
    </citation>
    <scope>NUCLEOTIDE SEQUENCE [LARGE SCALE GENOMIC DNA]</scope>
    <source>
        <strain evidence="11">DSM 14675 / JCM 12634 / Mx s8</strain>
    </source>
</reference>
<sequence>MKFAHFFVDRPIFAAVLSVLLLIGGGLSLVQLPLAEYPAVSPPTVVVSAAYPGANPSVIAETVAAPLEQAINGVEGMLYMSSQSTTDGRVALTITFGMEVDADTATVQVQNRVARAIPRLPAEVQRLGVMTEKTSPDMLLVVHLVSPDGKLDPLYLSNYAVLQVKDVLQRVSGVGGVGVWGAGEYSMRVWLDPQLLAARNLTASDVVGAIREQNVQVAAGVVGQQPDERSAFQLTVTTQGRLTDEEQFRDIVVKVGEAGQVTRLRDVARVELGASNYSVRARLDGKPAVAIGINQASGSNALDVSAGIRARMEELSKAFPEGMEYRIVYDPTLFVRASISNVVQTLAEAVVLVVLVVLLFLQTWRASVIPLAAVPVSLVGTAAVMQMMGFSLNTLSLFGLVLSIGIVVDDAIVVVENVERHIEQGSSPKEAARKAMTEVTGPIIAITSVLSAVFIPTAFLGGLTGQFYRQFALTIAISTILSAFNSLTLSPALAGVLLRGHHGPKDGLTRFMEKAFGGWLFRPFNRFFDKASAGYVSLVRRVVRISVVALAIYVGLLGLTWLGFKKVPAGFVPMQDKYYLVGLAQLPPASSLERTDAVVKEMSDLMLKEQGVANVVAFTGLSINGFVSSPNSAVVFAILDDFEKRKSPDLSANAIAGRLQGKLGGIEEGFAAVFPPPPVPGMGTLAGFKLQVEDRAGLGPEALYSATQALVQKASTDPSLTGLMTTFEINVPQLHADVDRVKAKQQGVPLSSVFETLQIQLGSLYVNDFNRFGRTYQVNVQADAKHRMESDDIGRLQVRNEQGGMVPLASLVEVGPSFGPDQVLRYNGYPAADINGAAAPGVSTGQAVAAMERLAAETLPAGMTFEWTDLTYQEKQAGSEGLFVFPLAILLAFLILAAQYNSWTLPLAVLLTVPLALLSALAGVWFVDGDNNIFTQIGLVVLVGLAAKNAILIVEFAKAQEDEGMGVVQAALEACRLRLRPILMTSIAFIMGVVPLALATGAGAEMRQAMGVAVFAGMLGVTLFGLVLTPIFYIVIRKLALRGEERPPAEVPAGMSGAGGH</sequence>
<evidence type="ECO:0000256" key="1">
    <source>
        <dbReference type="ARBA" id="ARBA00004429"/>
    </source>
</evidence>
<protein>
    <submittedName>
        <fullName evidence="10">HAE1 family efflux transporter</fullName>
    </submittedName>
</protein>
<dbReference type="PANTHER" id="PTHR32063">
    <property type="match status" value="1"/>
</dbReference>
<dbReference type="InterPro" id="IPR001036">
    <property type="entry name" value="Acrflvin-R"/>
</dbReference>
<evidence type="ECO:0000256" key="9">
    <source>
        <dbReference type="SAM" id="Phobius"/>
    </source>
</evidence>
<dbReference type="eggNOG" id="COG0841">
    <property type="taxonomic scope" value="Bacteria"/>
</dbReference>
<keyword evidence="6 9" id="KW-0812">Transmembrane</keyword>
<dbReference type="Gene3D" id="3.30.70.1440">
    <property type="entry name" value="Multidrug efflux transporter AcrB pore domain"/>
    <property type="match status" value="1"/>
</dbReference>
<keyword evidence="4" id="KW-1003">Cell membrane</keyword>
<dbReference type="InterPro" id="IPR004764">
    <property type="entry name" value="MdtF-like"/>
</dbReference>
<dbReference type="OrthoDB" id="9759330at2"/>
<feature type="transmembrane region" description="Helical" evidence="9">
    <location>
        <begin position="395"/>
        <end position="418"/>
    </location>
</feature>
<dbReference type="GO" id="GO:0005886">
    <property type="term" value="C:plasma membrane"/>
    <property type="evidence" value="ECO:0007669"/>
    <property type="project" value="UniProtKB-SubCell"/>
</dbReference>
<dbReference type="FunFam" id="3.30.70.1430:FF:000001">
    <property type="entry name" value="Efflux pump membrane transporter"/>
    <property type="match status" value="1"/>
</dbReference>
<evidence type="ECO:0000256" key="4">
    <source>
        <dbReference type="ARBA" id="ARBA00022475"/>
    </source>
</evidence>
<proteinExistence type="inferred from homology"/>
<dbReference type="Pfam" id="PF00873">
    <property type="entry name" value="ACR_tran"/>
    <property type="match status" value="1"/>
</dbReference>
<keyword evidence="5" id="KW-0997">Cell inner membrane</keyword>
<evidence type="ECO:0000256" key="2">
    <source>
        <dbReference type="ARBA" id="ARBA00010942"/>
    </source>
</evidence>
<feature type="transmembrane region" description="Helical" evidence="9">
    <location>
        <begin position="907"/>
        <end position="927"/>
    </location>
</feature>
<keyword evidence="8 9" id="KW-0472">Membrane</keyword>
<dbReference type="STRING" id="1278073.MYSTI_05523"/>
<comment type="similarity">
    <text evidence="2">Belongs to the resistance-nodulation-cell division (RND) (TC 2.A.6) family.</text>
</comment>
<keyword evidence="3" id="KW-0813">Transport</keyword>
<keyword evidence="7 9" id="KW-1133">Transmembrane helix</keyword>
<dbReference type="PRINTS" id="PR00702">
    <property type="entry name" value="ACRIFLAVINRP"/>
</dbReference>
<feature type="transmembrane region" description="Helical" evidence="9">
    <location>
        <begin position="933"/>
        <end position="954"/>
    </location>
</feature>
<feature type="transmembrane region" description="Helical" evidence="9">
    <location>
        <begin position="342"/>
        <end position="361"/>
    </location>
</feature>
<dbReference type="KEGG" id="msd:MYSTI_05523"/>
<keyword evidence="11" id="KW-1185">Reference proteome</keyword>
<dbReference type="Proteomes" id="UP000011131">
    <property type="component" value="Chromosome"/>
</dbReference>
<gene>
    <name evidence="10" type="ordered locus">MYSTI_05523</name>
</gene>
<evidence type="ECO:0000256" key="3">
    <source>
        <dbReference type="ARBA" id="ARBA00022448"/>
    </source>
</evidence>
<feature type="transmembrane region" description="Helical" evidence="9">
    <location>
        <begin position="368"/>
        <end position="389"/>
    </location>
</feature>
<dbReference type="Gene3D" id="3.30.70.1430">
    <property type="entry name" value="Multidrug efflux transporter AcrB pore domain"/>
    <property type="match status" value="2"/>
</dbReference>
<dbReference type="EMBL" id="CP004025">
    <property type="protein sequence ID" value="AGC46800.1"/>
    <property type="molecule type" value="Genomic_DNA"/>
</dbReference>
<dbReference type="GO" id="GO:0009636">
    <property type="term" value="P:response to toxic substance"/>
    <property type="evidence" value="ECO:0007669"/>
    <property type="project" value="UniProtKB-ARBA"/>
</dbReference>
<dbReference type="NCBIfam" id="TIGR00915">
    <property type="entry name" value="2A0602"/>
    <property type="match status" value="1"/>
</dbReference>
<evidence type="ECO:0000256" key="5">
    <source>
        <dbReference type="ARBA" id="ARBA00022519"/>
    </source>
</evidence>
<feature type="transmembrane region" description="Helical" evidence="9">
    <location>
        <begin position="1010"/>
        <end position="1036"/>
    </location>
</feature>
<dbReference type="AlphaFoldDB" id="L7UFX8"/>
<dbReference type="SUPFAM" id="SSF82693">
    <property type="entry name" value="Multidrug efflux transporter AcrB pore domain, PN1, PN2, PC1 and PC2 subdomains"/>
    <property type="match status" value="4"/>
</dbReference>
<dbReference type="GO" id="GO:0015562">
    <property type="term" value="F:efflux transmembrane transporter activity"/>
    <property type="evidence" value="ECO:0007669"/>
    <property type="project" value="InterPro"/>
</dbReference>
<dbReference type="NCBIfam" id="NF000282">
    <property type="entry name" value="RND_permease_1"/>
    <property type="match status" value="1"/>
</dbReference>
<accession>L7UFX8</accession>
<dbReference type="PANTHER" id="PTHR32063:SF26">
    <property type="entry name" value="EFFLUX PUMP MEMBRANE TRANSPORTER"/>
    <property type="match status" value="1"/>
</dbReference>
<evidence type="ECO:0000256" key="6">
    <source>
        <dbReference type="ARBA" id="ARBA00022692"/>
    </source>
</evidence>
<feature type="transmembrane region" description="Helical" evidence="9">
    <location>
        <begin position="471"/>
        <end position="498"/>
    </location>
</feature>
<evidence type="ECO:0000313" key="10">
    <source>
        <dbReference type="EMBL" id="AGC46800.1"/>
    </source>
</evidence>
<dbReference type="InterPro" id="IPR027463">
    <property type="entry name" value="AcrB_DN_DC_subdom"/>
</dbReference>
<dbReference type="Gene3D" id="3.30.2090.10">
    <property type="entry name" value="Multidrug efflux transporter AcrB TolC docking domain, DN and DC subdomains"/>
    <property type="match status" value="2"/>
</dbReference>
<dbReference type="SUPFAM" id="SSF82714">
    <property type="entry name" value="Multidrug efflux transporter AcrB TolC docking domain, DN and DC subdomains"/>
    <property type="match status" value="2"/>
</dbReference>
<organism evidence="10 11">
    <name type="scientific">Myxococcus stipitatus (strain DSM 14675 / JCM 12634 / Mx s8)</name>
    <dbReference type="NCBI Taxonomy" id="1278073"/>
    <lineage>
        <taxon>Bacteria</taxon>
        <taxon>Pseudomonadati</taxon>
        <taxon>Myxococcota</taxon>
        <taxon>Myxococcia</taxon>
        <taxon>Myxococcales</taxon>
        <taxon>Cystobacterineae</taxon>
        <taxon>Myxococcaceae</taxon>
        <taxon>Myxococcus</taxon>
    </lineage>
</organism>
<dbReference type="HOGENOM" id="CLU_002755_1_0_7"/>
<evidence type="ECO:0000313" key="11">
    <source>
        <dbReference type="Proteomes" id="UP000011131"/>
    </source>
</evidence>
<dbReference type="Gene3D" id="1.20.1640.10">
    <property type="entry name" value="Multidrug efflux transporter AcrB transmembrane domain"/>
    <property type="match status" value="2"/>
</dbReference>
<feature type="transmembrane region" description="Helical" evidence="9">
    <location>
        <begin position="439"/>
        <end position="459"/>
    </location>
</feature>
<evidence type="ECO:0000256" key="8">
    <source>
        <dbReference type="ARBA" id="ARBA00023136"/>
    </source>
</evidence>
<dbReference type="Gene3D" id="3.30.70.1320">
    <property type="entry name" value="Multidrug efflux transporter AcrB pore domain like"/>
    <property type="match status" value="1"/>
</dbReference>
<feature type="transmembrane region" description="Helical" evidence="9">
    <location>
        <begin position="982"/>
        <end position="1004"/>
    </location>
</feature>